<dbReference type="PANTHER" id="PTHR21426:SF12">
    <property type="entry name" value="EXOCYST COMPLEX COMPONENT 8"/>
    <property type="match status" value="1"/>
</dbReference>
<dbReference type="AlphaFoldDB" id="D8M580"/>
<evidence type="ECO:0000256" key="4">
    <source>
        <dbReference type="ARBA" id="ARBA00022927"/>
    </source>
</evidence>
<feature type="domain" description="Exocyst component Exo84 C-terminal" evidence="6">
    <location>
        <begin position="121"/>
        <end position="328"/>
    </location>
</feature>
<dbReference type="InterPro" id="IPR033961">
    <property type="entry name" value="Exo84"/>
</dbReference>
<sequence>MADSNEISYYANPSFNPEEAALDYFTKETVDRYKNYSHQLEQTKYDTETALKEHVFNHYKEFIGISEEIGKMEDSMGELKKNLDHTNTVLHNLKDTTFTIDSEATEGLTSEALVIPEHLTWIKTVCDDIDLYIFQRRFTEAVELCIRAQNELMATDISGNTMLMDLKTMLSAKAEILTTKLVSELFSQDSTRSDRRRVCRLLCGLGHESEASLLFLERASEEIRTHHRFVKPCGDIPSLVEGLSDLFFECLQDTAVNFETIFCGGEGKKSVFCICVSWMTKEIDQFIRQIILLAMSSDSQQLTGEEFQSFACCVAPLLKGASILNDVGCSMDCYVIRAIGEKVRSVVERFLACCIVRPRSRIDCRREFARCPSRRPTRKACTSALRRASRNAISPRTAPRCIPFSRRSFSSARSSSTRRWFPIFASPWRRPSLRSRCWKAASTRSGRKTRRIASRRRPSPIFISSTPSSCL</sequence>
<dbReference type="Pfam" id="PF16528">
    <property type="entry name" value="Exo84_C"/>
    <property type="match status" value="1"/>
</dbReference>
<keyword evidence="4" id="KW-0653">Protein transport</keyword>
<dbReference type="PANTHER" id="PTHR21426">
    <property type="entry name" value="EXOCYST COMPLEX COMPONENT 8"/>
    <property type="match status" value="1"/>
</dbReference>
<dbReference type="SUPFAM" id="SSF74788">
    <property type="entry name" value="Cullin repeat-like"/>
    <property type="match status" value="1"/>
</dbReference>
<evidence type="ECO:0000256" key="2">
    <source>
        <dbReference type="ARBA" id="ARBA00022448"/>
    </source>
</evidence>
<evidence type="ECO:0000256" key="3">
    <source>
        <dbReference type="ARBA" id="ARBA00022483"/>
    </source>
</evidence>
<dbReference type="InterPro" id="IPR016159">
    <property type="entry name" value="Cullin_repeat-like_dom_sf"/>
</dbReference>
<evidence type="ECO:0000313" key="8">
    <source>
        <dbReference type="Proteomes" id="UP000008312"/>
    </source>
</evidence>
<dbReference type="GO" id="GO:0006887">
    <property type="term" value="P:exocytosis"/>
    <property type="evidence" value="ECO:0007669"/>
    <property type="project" value="UniProtKB-KW"/>
</dbReference>
<proteinExistence type="inferred from homology"/>
<gene>
    <name evidence="7" type="ORF">GSBLH_T00003130001</name>
</gene>
<reference evidence="7" key="1">
    <citation type="submission" date="2010-02" db="EMBL/GenBank/DDBJ databases">
        <title>Sequencing and annotation of the Blastocystis hominis genome.</title>
        <authorList>
            <person name="Wincker P."/>
        </authorList>
    </citation>
    <scope>NUCLEOTIDE SEQUENCE</scope>
    <source>
        <strain evidence="7">Singapore isolate B</strain>
    </source>
</reference>
<feature type="compositionally biased region" description="Low complexity" evidence="5">
    <location>
        <begin position="459"/>
        <end position="471"/>
    </location>
</feature>
<dbReference type="InterPro" id="IPR042561">
    <property type="entry name" value="Exo84_C_1"/>
</dbReference>
<feature type="region of interest" description="Disordered" evidence="5">
    <location>
        <begin position="444"/>
        <end position="471"/>
    </location>
</feature>
<dbReference type="Pfam" id="PF08700">
    <property type="entry name" value="VPS51_Exo84_N"/>
    <property type="match status" value="1"/>
</dbReference>
<evidence type="ECO:0000256" key="5">
    <source>
        <dbReference type="SAM" id="MobiDB-lite"/>
    </source>
</evidence>
<comment type="similarity">
    <text evidence="1">Belongs to the EXO84 family.</text>
</comment>
<feature type="compositionally biased region" description="Basic residues" evidence="5">
    <location>
        <begin position="445"/>
        <end position="458"/>
    </location>
</feature>
<protein>
    <recommendedName>
        <fullName evidence="6">Exocyst component Exo84 C-terminal domain-containing protein</fullName>
    </recommendedName>
</protein>
<keyword evidence="8" id="KW-1185">Reference proteome</keyword>
<dbReference type="GO" id="GO:0000145">
    <property type="term" value="C:exocyst"/>
    <property type="evidence" value="ECO:0007669"/>
    <property type="project" value="InterPro"/>
</dbReference>
<keyword evidence="2" id="KW-0813">Transport</keyword>
<dbReference type="GeneID" id="24920246"/>
<dbReference type="GO" id="GO:0006893">
    <property type="term" value="P:Golgi to plasma membrane transport"/>
    <property type="evidence" value="ECO:0007669"/>
    <property type="project" value="TreeGrafter"/>
</dbReference>
<name>D8M580_BLAHO</name>
<organism evidence="7">
    <name type="scientific">Blastocystis hominis</name>
    <dbReference type="NCBI Taxonomy" id="12968"/>
    <lineage>
        <taxon>Eukaryota</taxon>
        <taxon>Sar</taxon>
        <taxon>Stramenopiles</taxon>
        <taxon>Bigyra</taxon>
        <taxon>Opalozoa</taxon>
        <taxon>Opalinata</taxon>
        <taxon>Blastocystidae</taxon>
        <taxon>Blastocystis</taxon>
    </lineage>
</organism>
<keyword evidence="3" id="KW-0268">Exocytosis</keyword>
<dbReference type="GO" id="GO:0015031">
    <property type="term" value="P:protein transport"/>
    <property type="evidence" value="ECO:0007669"/>
    <property type="project" value="UniProtKB-KW"/>
</dbReference>
<accession>D8M580</accession>
<dbReference type="InParanoid" id="D8M580"/>
<evidence type="ECO:0000259" key="6">
    <source>
        <dbReference type="Pfam" id="PF16528"/>
    </source>
</evidence>
<dbReference type="OrthoDB" id="642193at2759"/>
<dbReference type="Gene3D" id="1.20.58.1210">
    <property type="entry name" value="Exo84p, N-terminal helical domain"/>
    <property type="match status" value="1"/>
</dbReference>
<evidence type="ECO:0000256" key="1">
    <source>
        <dbReference type="ARBA" id="ARBA00007210"/>
    </source>
</evidence>
<dbReference type="Proteomes" id="UP000008312">
    <property type="component" value="Unassembled WGS sequence"/>
</dbReference>
<dbReference type="InterPro" id="IPR032403">
    <property type="entry name" value="Exo84_C"/>
</dbReference>
<dbReference type="EMBL" id="FN668657">
    <property type="protein sequence ID" value="CBK23219.2"/>
    <property type="molecule type" value="Genomic_DNA"/>
</dbReference>
<dbReference type="RefSeq" id="XP_012897267.1">
    <property type="nucleotide sequence ID" value="XM_013041813.1"/>
</dbReference>
<evidence type="ECO:0000313" key="7">
    <source>
        <dbReference type="EMBL" id="CBK23219.2"/>
    </source>
</evidence>